<keyword evidence="4" id="KW-1185">Reference proteome</keyword>
<dbReference type="AlphaFoldDB" id="A0ABD6C3G9"/>
<evidence type="ECO:0000256" key="1">
    <source>
        <dbReference type="SAM" id="Phobius"/>
    </source>
</evidence>
<reference evidence="3 4" key="1">
    <citation type="journal article" date="2019" name="Int. J. Syst. Evol. Microbiol.">
        <title>The Global Catalogue of Microorganisms (GCM) 10K type strain sequencing project: providing services to taxonomists for standard genome sequencing and annotation.</title>
        <authorList>
            <consortium name="The Broad Institute Genomics Platform"/>
            <consortium name="The Broad Institute Genome Sequencing Center for Infectious Disease"/>
            <person name="Wu L."/>
            <person name="Ma J."/>
        </authorList>
    </citation>
    <scope>NUCLEOTIDE SEQUENCE [LARGE SCALE GENOMIC DNA]</scope>
    <source>
        <strain evidence="3 4">CGMCC 1.12689</strain>
    </source>
</reference>
<accession>A0ABD6C3G9</accession>
<feature type="transmembrane region" description="Helical" evidence="1">
    <location>
        <begin position="43"/>
        <end position="71"/>
    </location>
</feature>
<feature type="transmembrane region" description="Helical" evidence="1">
    <location>
        <begin position="20"/>
        <end position="37"/>
    </location>
</feature>
<feature type="transmembrane region" description="Helical" evidence="1">
    <location>
        <begin position="263"/>
        <end position="283"/>
    </location>
</feature>
<keyword evidence="1" id="KW-0472">Membrane</keyword>
<keyword evidence="1" id="KW-0812">Transmembrane</keyword>
<feature type="domain" description="DUF7847" evidence="2">
    <location>
        <begin position="1"/>
        <end position="293"/>
    </location>
</feature>
<dbReference type="EMBL" id="JBHUDB010000011">
    <property type="protein sequence ID" value="MFD1571690.1"/>
    <property type="molecule type" value="Genomic_DNA"/>
</dbReference>
<dbReference type="RefSeq" id="WP_256417919.1">
    <property type="nucleotide sequence ID" value="NZ_JANHDL010000003.1"/>
</dbReference>
<feature type="transmembrane region" description="Helical" evidence="1">
    <location>
        <begin position="211"/>
        <end position="243"/>
    </location>
</feature>
<feature type="transmembrane region" description="Helical" evidence="1">
    <location>
        <begin position="92"/>
        <end position="122"/>
    </location>
</feature>
<name>A0ABD6C3G9_9EURY</name>
<organism evidence="3 4">
    <name type="scientific">Halorubrum laminariae</name>
    <dbReference type="NCBI Taxonomy" id="1433523"/>
    <lineage>
        <taxon>Archaea</taxon>
        <taxon>Methanobacteriati</taxon>
        <taxon>Methanobacteriota</taxon>
        <taxon>Stenosarchaea group</taxon>
        <taxon>Halobacteria</taxon>
        <taxon>Halobacteriales</taxon>
        <taxon>Haloferacaceae</taxon>
        <taxon>Halorubrum</taxon>
    </lineage>
</organism>
<gene>
    <name evidence="3" type="ORF">ACFR9T_14040</name>
</gene>
<protein>
    <recommendedName>
        <fullName evidence="2">DUF7847 domain-containing protein</fullName>
    </recommendedName>
</protein>
<comment type="caution">
    <text evidence="3">The sequence shown here is derived from an EMBL/GenBank/DDBJ whole genome shotgun (WGS) entry which is preliminary data.</text>
</comment>
<keyword evidence="1" id="KW-1133">Transmembrane helix</keyword>
<evidence type="ECO:0000313" key="4">
    <source>
        <dbReference type="Proteomes" id="UP001597185"/>
    </source>
</evidence>
<evidence type="ECO:0000259" key="2">
    <source>
        <dbReference type="Pfam" id="PF25231"/>
    </source>
</evidence>
<feature type="transmembrane region" description="Helical" evidence="1">
    <location>
        <begin position="160"/>
        <end position="182"/>
    </location>
</feature>
<dbReference type="InterPro" id="IPR057169">
    <property type="entry name" value="DUF7847"/>
</dbReference>
<sequence length="299" mass="29794">MAALQSLRPAVSSIVRNPILVGVAALFAVAQLPSLLVPPSRPVLSMAVSLGMFGVYVLVLPFAQGGFLGMADEAVAGRTRLGTLVSVGKEHYVSLLIGYLVLLALNFAFGFLAFFGGMAVLIGGAYTAGSAGSGGSNAGGTGGMGGVEAGAGGLGIDPGVLAAAALVGLGLLLVYFLVTFFVQFYAHAVVLDDTDLVAGFRRSAGLVRHNLLSAAGYTLLLLVGGTVFGGIAAVSSSVAAVVFGGGMPEGSPIAELLPTASPVIAGVGLIVYVVLIGLVGAFYGTYSVAFYRSISDSAA</sequence>
<dbReference type="Proteomes" id="UP001597185">
    <property type="component" value="Unassembled WGS sequence"/>
</dbReference>
<dbReference type="Pfam" id="PF25231">
    <property type="entry name" value="DUF7847"/>
    <property type="match status" value="1"/>
</dbReference>
<proteinExistence type="predicted"/>
<evidence type="ECO:0000313" key="3">
    <source>
        <dbReference type="EMBL" id="MFD1571690.1"/>
    </source>
</evidence>